<dbReference type="GO" id="GO:0008299">
    <property type="term" value="P:isoprenoid biosynthetic process"/>
    <property type="evidence" value="ECO:0007669"/>
    <property type="project" value="UniProtKB-KW"/>
</dbReference>
<dbReference type="AlphaFoldDB" id="A0A7G9FMW7"/>
<dbReference type="EMBL" id="CP060632">
    <property type="protein sequence ID" value="QNL99898.1"/>
    <property type="molecule type" value="Genomic_DNA"/>
</dbReference>
<organism evidence="4 5">
    <name type="scientific">Wujia chipingensis</name>
    <dbReference type="NCBI Taxonomy" id="2763670"/>
    <lineage>
        <taxon>Bacteria</taxon>
        <taxon>Bacillati</taxon>
        <taxon>Bacillota</taxon>
        <taxon>Clostridia</taxon>
        <taxon>Lachnospirales</taxon>
        <taxon>Lachnospiraceae</taxon>
        <taxon>Wujia</taxon>
    </lineage>
</organism>
<gene>
    <name evidence="4" type="ORF">H9Q76_00890</name>
</gene>
<dbReference type="GO" id="GO:0050518">
    <property type="term" value="F:2-C-methyl-D-erythritol 4-phosphate cytidylyltransferase activity"/>
    <property type="evidence" value="ECO:0007669"/>
    <property type="project" value="TreeGrafter"/>
</dbReference>
<dbReference type="Pfam" id="PF01128">
    <property type="entry name" value="IspD"/>
    <property type="match status" value="1"/>
</dbReference>
<dbReference type="KEGG" id="wcp:H9Q76_00890"/>
<evidence type="ECO:0000256" key="2">
    <source>
        <dbReference type="ARBA" id="ARBA00022695"/>
    </source>
</evidence>
<reference evidence="4 5" key="1">
    <citation type="submission" date="2020-08" db="EMBL/GenBank/DDBJ databases">
        <authorList>
            <person name="Liu C."/>
            <person name="Sun Q."/>
        </authorList>
    </citation>
    <scope>NUCLEOTIDE SEQUENCE [LARGE SCALE GENOMIC DNA]</scope>
    <source>
        <strain evidence="4 5">NSJ-4</strain>
    </source>
</reference>
<protein>
    <submittedName>
        <fullName evidence="4">2-C-methyl-D-erythritol 4-phosphate cytidylyltransferase</fullName>
    </submittedName>
</protein>
<name>A0A7G9FMW7_9FIRM</name>
<evidence type="ECO:0000313" key="5">
    <source>
        <dbReference type="Proteomes" id="UP000515819"/>
    </source>
</evidence>
<sequence length="238" mass="26569">MNIAIILAGGTGTRLGADIPKQYIKVNDKMILTYVLSTCVQAPEIDGIRIVCADMWEDDIEADVRKHLTASIWKEIFIGYSEPGDNRQLSILHALEDIEEDIRTGRIVSEDVNAMICDAARPNLTMQMISDCFAALPENDGVMPVLPMKDTIYQSVDGKIITSTLRREELFAGQAPEVFRFTPYYEACKALLPDDIYTINGSSEPAILAGMKIAMIPGDEKNYKVTTQGDLERFREDR</sequence>
<evidence type="ECO:0000313" key="4">
    <source>
        <dbReference type="EMBL" id="QNL99898.1"/>
    </source>
</evidence>
<dbReference type="CDD" id="cd02516">
    <property type="entry name" value="CDP-ME_synthetase"/>
    <property type="match status" value="1"/>
</dbReference>
<dbReference type="InterPro" id="IPR034683">
    <property type="entry name" value="IspD/TarI"/>
</dbReference>
<evidence type="ECO:0000256" key="1">
    <source>
        <dbReference type="ARBA" id="ARBA00022679"/>
    </source>
</evidence>
<proteinExistence type="predicted"/>
<dbReference type="InterPro" id="IPR029044">
    <property type="entry name" value="Nucleotide-diphossugar_trans"/>
</dbReference>
<keyword evidence="2 4" id="KW-0548">Nucleotidyltransferase</keyword>
<dbReference type="SUPFAM" id="SSF53448">
    <property type="entry name" value="Nucleotide-diphospho-sugar transferases"/>
    <property type="match status" value="1"/>
</dbReference>
<dbReference type="Gene3D" id="3.90.550.10">
    <property type="entry name" value="Spore Coat Polysaccharide Biosynthesis Protein SpsA, Chain A"/>
    <property type="match status" value="1"/>
</dbReference>
<keyword evidence="3" id="KW-0414">Isoprene biosynthesis</keyword>
<dbReference type="PANTHER" id="PTHR32125:SF4">
    <property type="entry name" value="2-C-METHYL-D-ERYTHRITOL 4-PHOSPHATE CYTIDYLYLTRANSFERASE, CHLOROPLASTIC"/>
    <property type="match status" value="1"/>
</dbReference>
<dbReference type="InterPro" id="IPR050088">
    <property type="entry name" value="IspD/TarI_cytidylyltransf_bact"/>
</dbReference>
<dbReference type="Proteomes" id="UP000515819">
    <property type="component" value="Chromosome"/>
</dbReference>
<keyword evidence="1 4" id="KW-0808">Transferase</keyword>
<accession>A0A7G9FMW7</accession>
<dbReference type="PANTHER" id="PTHR32125">
    <property type="entry name" value="2-C-METHYL-D-ERYTHRITOL 4-PHOSPHATE CYTIDYLYLTRANSFERASE, CHLOROPLASTIC"/>
    <property type="match status" value="1"/>
</dbReference>
<keyword evidence="5" id="KW-1185">Reference proteome</keyword>
<evidence type="ECO:0000256" key="3">
    <source>
        <dbReference type="ARBA" id="ARBA00023229"/>
    </source>
</evidence>
<dbReference type="RefSeq" id="WP_249321370.1">
    <property type="nucleotide sequence ID" value="NZ_CP060632.1"/>
</dbReference>